<keyword evidence="2" id="KW-1185">Reference proteome</keyword>
<dbReference type="AlphaFoldDB" id="A0AAD7E459"/>
<reference evidence="1" key="1">
    <citation type="submission" date="2023-03" db="EMBL/GenBank/DDBJ databases">
        <title>Massive genome expansion in bonnet fungi (Mycena s.s.) driven by repeated elements and novel gene families across ecological guilds.</title>
        <authorList>
            <consortium name="Lawrence Berkeley National Laboratory"/>
            <person name="Harder C.B."/>
            <person name="Miyauchi S."/>
            <person name="Viragh M."/>
            <person name="Kuo A."/>
            <person name="Thoen E."/>
            <person name="Andreopoulos B."/>
            <person name="Lu D."/>
            <person name="Skrede I."/>
            <person name="Drula E."/>
            <person name="Henrissat B."/>
            <person name="Morin E."/>
            <person name="Kohler A."/>
            <person name="Barry K."/>
            <person name="LaButti K."/>
            <person name="Morin E."/>
            <person name="Salamov A."/>
            <person name="Lipzen A."/>
            <person name="Mereny Z."/>
            <person name="Hegedus B."/>
            <person name="Baldrian P."/>
            <person name="Stursova M."/>
            <person name="Weitz H."/>
            <person name="Taylor A."/>
            <person name="Grigoriev I.V."/>
            <person name="Nagy L.G."/>
            <person name="Martin F."/>
            <person name="Kauserud H."/>
        </authorList>
    </citation>
    <scope>NUCLEOTIDE SEQUENCE</scope>
    <source>
        <strain evidence="1">9144</strain>
    </source>
</reference>
<comment type="caution">
    <text evidence="1">The sequence shown here is derived from an EMBL/GenBank/DDBJ whole genome shotgun (WGS) entry which is preliminary data.</text>
</comment>
<evidence type="ECO:0000313" key="2">
    <source>
        <dbReference type="Proteomes" id="UP001219525"/>
    </source>
</evidence>
<gene>
    <name evidence="1" type="ORF">GGX14DRAFT_630196</name>
</gene>
<organism evidence="1 2">
    <name type="scientific">Mycena pura</name>
    <dbReference type="NCBI Taxonomy" id="153505"/>
    <lineage>
        <taxon>Eukaryota</taxon>
        <taxon>Fungi</taxon>
        <taxon>Dikarya</taxon>
        <taxon>Basidiomycota</taxon>
        <taxon>Agaricomycotina</taxon>
        <taxon>Agaricomycetes</taxon>
        <taxon>Agaricomycetidae</taxon>
        <taxon>Agaricales</taxon>
        <taxon>Marasmiineae</taxon>
        <taxon>Mycenaceae</taxon>
        <taxon>Mycena</taxon>
    </lineage>
</organism>
<protein>
    <submittedName>
        <fullName evidence="1">Uncharacterized protein</fullName>
    </submittedName>
</protein>
<accession>A0AAD7E459</accession>
<proteinExistence type="predicted"/>
<dbReference type="Proteomes" id="UP001219525">
    <property type="component" value="Unassembled WGS sequence"/>
</dbReference>
<name>A0AAD7E459_9AGAR</name>
<evidence type="ECO:0000313" key="1">
    <source>
        <dbReference type="EMBL" id="KAJ7227505.1"/>
    </source>
</evidence>
<sequence length="190" mass="20777">MLPPRCSSPPHLLLLSPPLPPPPQWAIDMENRLSHQQQWASHILKISLHNMKVDGAEQAEWNVARFLNSIRTKDVDLLTPLPMLFARLPVPAIPGPPVPGGATNLPPLFVPPPIIVPAAHALFPVNIAALHDLTVDAKLKLDILARELELLHGQLHMLQSARRGETLEGELLADDGLADSAERTPERTAC</sequence>
<dbReference type="EMBL" id="JARJCW010000003">
    <property type="protein sequence ID" value="KAJ7227505.1"/>
    <property type="molecule type" value="Genomic_DNA"/>
</dbReference>